<evidence type="ECO:0000313" key="1">
    <source>
        <dbReference type="EMBL" id="AMD20432.1"/>
    </source>
</evidence>
<name>A0A109UWW6_9SACH</name>
<keyword evidence="2" id="KW-1185">Reference proteome</keyword>
<dbReference type="Proteomes" id="UP000243052">
    <property type="component" value="Chromosome iv"/>
</dbReference>
<dbReference type="GeneID" id="28723678"/>
<gene>
    <name evidence="1" type="ORF">AW171_hschr42325</name>
</gene>
<accession>A0A109UWW6</accession>
<proteinExistence type="predicted"/>
<dbReference type="OrthoDB" id="4035717at2759"/>
<dbReference type="RefSeq" id="XP_017987428.1">
    <property type="nucleotide sequence ID" value="XM_018131994.1"/>
</dbReference>
<evidence type="ECO:0000313" key="2">
    <source>
        <dbReference type="Proteomes" id="UP000243052"/>
    </source>
</evidence>
<dbReference type="EMBL" id="CP014244">
    <property type="protein sequence ID" value="AMD20432.1"/>
    <property type="molecule type" value="Genomic_DNA"/>
</dbReference>
<protein>
    <submittedName>
        <fullName evidence="1">HDL312Cp</fullName>
    </submittedName>
</protein>
<reference evidence="1 2" key="1">
    <citation type="submission" date="2016-01" db="EMBL/GenBank/DDBJ databases">
        <title>Genome sequence of the yeast Holleya sinecauda.</title>
        <authorList>
            <person name="Dietrich F.S."/>
        </authorList>
    </citation>
    <scope>NUCLEOTIDE SEQUENCE [LARGE SCALE GENOMIC DNA]</scope>
    <source>
        <strain evidence="1 2">ATCC 58844</strain>
    </source>
</reference>
<organism evidence="1 2">
    <name type="scientific">Eremothecium sinecaudum</name>
    <dbReference type="NCBI Taxonomy" id="45286"/>
    <lineage>
        <taxon>Eukaryota</taxon>
        <taxon>Fungi</taxon>
        <taxon>Dikarya</taxon>
        <taxon>Ascomycota</taxon>
        <taxon>Saccharomycotina</taxon>
        <taxon>Saccharomycetes</taxon>
        <taxon>Saccharomycetales</taxon>
        <taxon>Saccharomycetaceae</taxon>
        <taxon>Eremothecium</taxon>
    </lineage>
</organism>
<dbReference type="AlphaFoldDB" id="A0A109UWW6"/>
<sequence>MEDTQLEEDYEAVTYDFLEMISRLYLAQHGADDSVDPPTLHRYIQMQLATLMSSSTANLPGKNILSTRLRELQEQNYNNDNAMYDKLRALSQLMQDFAQQRSEYLKLIESTRPLYETLRKNYKAKTIQSRQLRSQDTATQKTRELLIALIIQGSYQGTETEIDEWLEHLAQ</sequence>
<dbReference type="Pfam" id="PF20993">
    <property type="entry name" value="CENPH"/>
    <property type="match status" value="1"/>
</dbReference>
<dbReference type="InterPro" id="IPR048744">
    <property type="entry name" value="MCM16"/>
</dbReference>